<evidence type="ECO:0000313" key="1">
    <source>
        <dbReference type="EMBL" id="SVB45980.1"/>
    </source>
</evidence>
<name>A0A382E5S4_9ZZZZ</name>
<feature type="non-terminal residue" evidence="1">
    <location>
        <position position="1"/>
    </location>
</feature>
<sequence length="34" mass="4169">VYLNYFHHQKPIPHEKDQKQTQQPASSWNILMNF</sequence>
<accession>A0A382E5S4</accession>
<feature type="non-terminal residue" evidence="1">
    <location>
        <position position="34"/>
    </location>
</feature>
<dbReference type="EMBL" id="UINC01042827">
    <property type="protein sequence ID" value="SVB45980.1"/>
    <property type="molecule type" value="Genomic_DNA"/>
</dbReference>
<dbReference type="AlphaFoldDB" id="A0A382E5S4"/>
<protein>
    <submittedName>
        <fullName evidence="1">Uncharacterized protein</fullName>
    </submittedName>
</protein>
<reference evidence="1" key="1">
    <citation type="submission" date="2018-05" db="EMBL/GenBank/DDBJ databases">
        <authorList>
            <person name="Lanie J.A."/>
            <person name="Ng W.-L."/>
            <person name="Kazmierczak K.M."/>
            <person name="Andrzejewski T.M."/>
            <person name="Davidsen T.M."/>
            <person name="Wayne K.J."/>
            <person name="Tettelin H."/>
            <person name="Glass J.I."/>
            <person name="Rusch D."/>
            <person name="Podicherti R."/>
            <person name="Tsui H.-C.T."/>
            <person name="Winkler M.E."/>
        </authorList>
    </citation>
    <scope>NUCLEOTIDE SEQUENCE</scope>
</reference>
<organism evidence="1">
    <name type="scientific">marine metagenome</name>
    <dbReference type="NCBI Taxonomy" id="408172"/>
    <lineage>
        <taxon>unclassified sequences</taxon>
        <taxon>metagenomes</taxon>
        <taxon>ecological metagenomes</taxon>
    </lineage>
</organism>
<gene>
    <name evidence="1" type="ORF">METZ01_LOCUS198834</name>
</gene>
<proteinExistence type="predicted"/>